<evidence type="ECO:0000256" key="1">
    <source>
        <dbReference type="ARBA" id="ARBA00022737"/>
    </source>
</evidence>
<dbReference type="PANTHER" id="PTHR10039">
    <property type="entry name" value="AMELOGENIN"/>
    <property type="match status" value="1"/>
</dbReference>
<dbReference type="Gene3D" id="3.40.50.300">
    <property type="entry name" value="P-loop containing nucleotide triphosphate hydrolases"/>
    <property type="match status" value="1"/>
</dbReference>
<protein>
    <submittedName>
        <fullName evidence="4">Uncharacterized protein</fullName>
    </submittedName>
</protein>
<dbReference type="Pfam" id="PF22939">
    <property type="entry name" value="WHD_GPIID"/>
    <property type="match status" value="1"/>
</dbReference>
<dbReference type="InterPro" id="IPR054471">
    <property type="entry name" value="GPIID_WHD"/>
</dbReference>
<dbReference type="STRING" id="694270.A0A395T409"/>
<keyword evidence="5" id="KW-1185">Reference proteome</keyword>
<dbReference type="EMBL" id="PXOG01000056">
    <property type="protein sequence ID" value="RGP78965.1"/>
    <property type="molecule type" value="Genomic_DNA"/>
</dbReference>
<dbReference type="OrthoDB" id="7464126at2759"/>
<dbReference type="SUPFAM" id="SSF52540">
    <property type="entry name" value="P-loop containing nucleoside triphosphate hydrolases"/>
    <property type="match status" value="1"/>
</dbReference>
<dbReference type="InterPro" id="IPR027417">
    <property type="entry name" value="P-loop_NTPase"/>
</dbReference>
<accession>A0A395T409</accession>
<comment type="caution">
    <text evidence="4">The sequence shown here is derived from an EMBL/GenBank/DDBJ whole genome shotgun (WGS) entry which is preliminary data.</text>
</comment>
<keyword evidence="1" id="KW-0677">Repeat</keyword>
<evidence type="ECO:0000313" key="5">
    <source>
        <dbReference type="Proteomes" id="UP000266234"/>
    </source>
</evidence>
<dbReference type="Proteomes" id="UP000266234">
    <property type="component" value="Unassembled WGS sequence"/>
</dbReference>
<organism evidence="4 5">
    <name type="scientific">Fusarium longipes</name>
    <dbReference type="NCBI Taxonomy" id="694270"/>
    <lineage>
        <taxon>Eukaryota</taxon>
        <taxon>Fungi</taxon>
        <taxon>Dikarya</taxon>
        <taxon>Ascomycota</taxon>
        <taxon>Pezizomycotina</taxon>
        <taxon>Sordariomycetes</taxon>
        <taxon>Hypocreomycetidae</taxon>
        <taxon>Hypocreales</taxon>
        <taxon>Nectriaceae</taxon>
        <taxon>Fusarium</taxon>
    </lineage>
</organism>
<feature type="domain" description="GPI inositol-deacylase winged helix" evidence="2">
    <location>
        <begin position="495"/>
        <end position="576"/>
    </location>
</feature>
<gene>
    <name evidence="4" type="ORF">FLONG3_2871</name>
</gene>
<name>A0A395T409_9HYPO</name>
<dbReference type="Pfam" id="PF24883">
    <property type="entry name" value="NPHP3_N"/>
    <property type="match status" value="1"/>
</dbReference>
<evidence type="ECO:0000259" key="3">
    <source>
        <dbReference type="Pfam" id="PF24883"/>
    </source>
</evidence>
<dbReference type="PANTHER" id="PTHR10039:SF10">
    <property type="entry name" value="NACHT DOMAIN-CONTAINING PROTEIN"/>
    <property type="match status" value="1"/>
</dbReference>
<feature type="domain" description="Nephrocystin 3-like N-terminal" evidence="3">
    <location>
        <begin position="216"/>
        <end position="383"/>
    </location>
</feature>
<sequence>MTSNNPLNQHVIATASANTTRNSSAFKDLEIAIATFQATLTDDDRKQLQELKNTSHDAQSIIKFTADLEKVDKGRRGKNIASRLASFLQTIQQFTPIIDTYIQSNPEITALIWGSIKLTFMFLANFTSYFQSFVELLHGFGSLCTRFAEYQAIFNDSARLKDPICQFHTAIIRCCETIVVIIRRPWQKRHGLLQDLSTFNFTSTFNIQRSKRHLRTAEWIFQTREFEEWSNDEGPPVIHITGKIGSGKTVLASSVVERLCCVRLPARFTSFVFIRFDDEQSLKAETVVRSCVQQLLTVLSYDQLTHKAATQINSALQEAKSTMYSDESVMKLYSMASMFVKNWYIVLDGLDECDTRQQADILKFFAKLLNSTETPPRLMLCSRETSSATIGNSFPFCVRLITGLHQTSSDIRTYAEDIINAKLEAQELVVRDLKIVNEILETIVSKEQGMFLWAFLAIEDICSRKSDTDIRRALEEMPADLPATFDRVLDRIMKKGHKKIAKKTFAWIEAVLYPLTLPQLQEALSIEIGQRTLQQDDLINGITRLSRWCEGFIEVAETDDTVHFSHHSIREFLLMPGVGELQELHIEVEKCHQLVGETCITYITLDNLQTGLAKRAPTYNLDMREIAAQTVHTAVRGDIGSRLARLVRRVPKSEQSNKDFTTEGLTPCLAKPQPVVSPEIMQYPFLTYAKESWFKHTVYLDSVANNATWVLLGKILSGNIPYPQNVPWEDPTWKQHASETYSYLMRSGASILDNFDKNIVSIFTYGYQHGNWGLCCRAFMLLAEACKREKNLQFQLSTLAAAKNHKNCKNGCFSVAEPELDHLYFVDRVTEAIERGTLYMPASRKPYTKEDCNRRTPHYPELHEDICTVMSNGYRRGEDPSLEFFAALAVGFRHTRTSINSICSKYHVNIGDLSTVTTKCSKSIFDIMAESLLSRGDRLLNPDLKTWRELYCWDIRSAHIAGMLWQLLTARDKKDFSSEKQKDGRMVEEFILFSNDTGVIPLHPTTIERIFDLVIIPCERPRGVLDHLLPAFFGNPIKPTLRYTHEAIIRNLLQWTFPATVVFHTFVSKRIRLAS</sequence>
<reference evidence="4 5" key="1">
    <citation type="journal article" date="2018" name="PLoS Pathog.">
        <title>Evolution of structural diversity of trichothecenes, a family of toxins produced by plant pathogenic and entomopathogenic fungi.</title>
        <authorList>
            <person name="Proctor R.H."/>
            <person name="McCormick S.P."/>
            <person name="Kim H.S."/>
            <person name="Cardoza R.E."/>
            <person name="Stanley A.M."/>
            <person name="Lindo L."/>
            <person name="Kelly A."/>
            <person name="Brown D.W."/>
            <person name="Lee T."/>
            <person name="Vaughan M.M."/>
            <person name="Alexander N.J."/>
            <person name="Busman M."/>
            <person name="Gutierrez S."/>
        </authorList>
    </citation>
    <scope>NUCLEOTIDE SEQUENCE [LARGE SCALE GENOMIC DNA]</scope>
    <source>
        <strain evidence="4 5">NRRL 20695</strain>
    </source>
</reference>
<dbReference type="AlphaFoldDB" id="A0A395T409"/>
<evidence type="ECO:0000259" key="2">
    <source>
        <dbReference type="Pfam" id="PF22939"/>
    </source>
</evidence>
<proteinExistence type="predicted"/>
<dbReference type="InterPro" id="IPR056884">
    <property type="entry name" value="NPHP3-like_N"/>
</dbReference>
<evidence type="ECO:0000313" key="4">
    <source>
        <dbReference type="EMBL" id="RGP78965.1"/>
    </source>
</evidence>